<dbReference type="EMBL" id="WGGD01000005">
    <property type="protein sequence ID" value="MUN29886.1"/>
    <property type="molecule type" value="Genomic_DNA"/>
</dbReference>
<dbReference type="GO" id="GO:0016887">
    <property type="term" value="F:ATP hydrolysis activity"/>
    <property type="evidence" value="ECO:0007669"/>
    <property type="project" value="InterPro"/>
</dbReference>
<dbReference type="InterPro" id="IPR017871">
    <property type="entry name" value="ABC_transporter-like_CS"/>
</dbReference>
<organism evidence="5 6">
    <name type="scientific">Sulfuracidifex metallicus DSM 6482 = JCM 9184</name>
    <dbReference type="NCBI Taxonomy" id="523847"/>
    <lineage>
        <taxon>Archaea</taxon>
        <taxon>Thermoproteota</taxon>
        <taxon>Thermoprotei</taxon>
        <taxon>Sulfolobales</taxon>
        <taxon>Sulfolobaceae</taxon>
        <taxon>Sulfuracidifex</taxon>
    </lineage>
</organism>
<accession>A0A6A9QLL3</accession>
<dbReference type="OrthoDB" id="44250at2157"/>
<dbReference type="GO" id="GO:0005524">
    <property type="term" value="F:ATP binding"/>
    <property type="evidence" value="ECO:0007669"/>
    <property type="project" value="UniProtKB-KW"/>
</dbReference>
<dbReference type="InterPro" id="IPR017911">
    <property type="entry name" value="MacB-like_ATP-bd"/>
</dbReference>
<evidence type="ECO:0000259" key="4">
    <source>
        <dbReference type="PROSITE" id="PS50893"/>
    </source>
</evidence>
<evidence type="ECO:0000256" key="1">
    <source>
        <dbReference type="ARBA" id="ARBA00022448"/>
    </source>
</evidence>
<dbReference type="GO" id="GO:0005886">
    <property type="term" value="C:plasma membrane"/>
    <property type="evidence" value="ECO:0007669"/>
    <property type="project" value="TreeGrafter"/>
</dbReference>
<dbReference type="SUPFAM" id="SSF52540">
    <property type="entry name" value="P-loop containing nucleoside triphosphate hydrolases"/>
    <property type="match status" value="1"/>
</dbReference>
<evidence type="ECO:0000313" key="6">
    <source>
        <dbReference type="Proteomes" id="UP000470772"/>
    </source>
</evidence>
<proteinExistence type="predicted"/>
<dbReference type="FunFam" id="3.40.50.300:FF:000032">
    <property type="entry name" value="Export ABC transporter ATP-binding protein"/>
    <property type="match status" value="1"/>
</dbReference>
<comment type="caution">
    <text evidence="5">The sequence shown here is derived from an EMBL/GenBank/DDBJ whole genome shotgun (WGS) entry which is preliminary data.</text>
</comment>
<evidence type="ECO:0000256" key="3">
    <source>
        <dbReference type="ARBA" id="ARBA00022840"/>
    </source>
</evidence>
<name>A0A6A9QLL3_SULME</name>
<dbReference type="InterPro" id="IPR003439">
    <property type="entry name" value="ABC_transporter-like_ATP-bd"/>
</dbReference>
<feature type="domain" description="ABC transporter" evidence="4">
    <location>
        <begin position="4"/>
        <end position="222"/>
    </location>
</feature>
<evidence type="ECO:0000256" key="2">
    <source>
        <dbReference type="ARBA" id="ARBA00022741"/>
    </source>
</evidence>
<dbReference type="CDD" id="cd03255">
    <property type="entry name" value="ABC_MJ0796_LolCDE_FtsE"/>
    <property type="match status" value="1"/>
</dbReference>
<dbReference type="PROSITE" id="PS00211">
    <property type="entry name" value="ABC_TRANSPORTER_1"/>
    <property type="match status" value="1"/>
</dbReference>
<gene>
    <name evidence="5" type="ORF">GC250_10690</name>
</gene>
<dbReference type="RefSeq" id="WP_054839225.1">
    <property type="nucleotide sequence ID" value="NZ_BBBY01000054.1"/>
</dbReference>
<keyword evidence="3 5" id="KW-0067">ATP-binding</keyword>
<dbReference type="GO" id="GO:0022857">
    <property type="term" value="F:transmembrane transporter activity"/>
    <property type="evidence" value="ECO:0007669"/>
    <property type="project" value="TreeGrafter"/>
</dbReference>
<keyword evidence="6" id="KW-1185">Reference proteome</keyword>
<dbReference type="Pfam" id="PF00005">
    <property type="entry name" value="ABC_tran"/>
    <property type="match status" value="1"/>
</dbReference>
<dbReference type="InterPro" id="IPR003593">
    <property type="entry name" value="AAA+_ATPase"/>
</dbReference>
<dbReference type="Proteomes" id="UP000470772">
    <property type="component" value="Unassembled WGS sequence"/>
</dbReference>
<keyword evidence="1" id="KW-0813">Transport</keyword>
<dbReference type="AlphaFoldDB" id="A0A6A9QLL3"/>
<protein>
    <submittedName>
        <fullName evidence="5">ATP-binding cassette domain-containing protein</fullName>
    </submittedName>
</protein>
<dbReference type="SMART" id="SM00382">
    <property type="entry name" value="AAA"/>
    <property type="match status" value="1"/>
</dbReference>
<dbReference type="InterPro" id="IPR027417">
    <property type="entry name" value="P-loop_NTPase"/>
</dbReference>
<evidence type="ECO:0000313" key="5">
    <source>
        <dbReference type="EMBL" id="MUN29886.1"/>
    </source>
</evidence>
<dbReference type="Gene3D" id="3.40.50.300">
    <property type="entry name" value="P-loop containing nucleotide triphosphate hydrolases"/>
    <property type="match status" value="1"/>
</dbReference>
<sequence>MEVIKLENVSKVYGGQVDTQALVDVNLSLEEGEFVAIMGPSGSGKSTLLSLMGILDRPTNGKVYIYGKDVTSMSDNEVSKVRNYYIGFVFQSYNLIPRLTALENVEVPLIPRGIPSQEMEKIAMASLNAVGIGSLYRKKPSQLSGGQQQRVAIARAIAQSPKVILADEPTGNLDSKSSEEVMEVFSKVNKEMGTTLVVVTHDQDVASYARRTIRIKDGRVVE</sequence>
<dbReference type="GO" id="GO:0098796">
    <property type="term" value="C:membrane protein complex"/>
    <property type="evidence" value="ECO:0007669"/>
    <property type="project" value="UniProtKB-ARBA"/>
</dbReference>
<dbReference type="InterPro" id="IPR015854">
    <property type="entry name" value="ABC_transpr_LolD-like"/>
</dbReference>
<dbReference type="PANTHER" id="PTHR24220">
    <property type="entry name" value="IMPORT ATP-BINDING PROTEIN"/>
    <property type="match status" value="1"/>
</dbReference>
<reference evidence="5 6" key="1">
    <citation type="submission" date="2019-10" db="EMBL/GenBank/DDBJ databases">
        <title>Sequencing and Assembly of Multiple Reported Metal-Biooxidizing Members of the Extremely Thermoacidophilic Archaeal Family Sulfolobaceae.</title>
        <authorList>
            <person name="Counts J.A."/>
            <person name="Kelly R.M."/>
        </authorList>
    </citation>
    <scope>NUCLEOTIDE SEQUENCE [LARGE SCALE GENOMIC DNA]</scope>
    <source>
        <strain evidence="5 6">DSM 6482</strain>
    </source>
</reference>
<keyword evidence="2" id="KW-0547">Nucleotide-binding</keyword>
<dbReference type="PANTHER" id="PTHR24220:SF86">
    <property type="entry name" value="ABC TRANSPORTER ABCH.1"/>
    <property type="match status" value="1"/>
</dbReference>
<dbReference type="PROSITE" id="PS50893">
    <property type="entry name" value="ABC_TRANSPORTER_2"/>
    <property type="match status" value="1"/>
</dbReference>